<dbReference type="OrthoDB" id="6183750at2"/>
<dbReference type="RefSeq" id="WP_090129903.1">
    <property type="nucleotide sequence ID" value="NZ_FOLY01000001.1"/>
</dbReference>
<name>A0A1I1FSR2_9GAMM</name>
<dbReference type="Proteomes" id="UP000199046">
    <property type="component" value="Unassembled WGS sequence"/>
</dbReference>
<organism evidence="1 2">
    <name type="scientific">Kushneria avicenniae</name>
    <dbReference type="NCBI Taxonomy" id="402385"/>
    <lineage>
        <taxon>Bacteria</taxon>
        <taxon>Pseudomonadati</taxon>
        <taxon>Pseudomonadota</taxon>
        <taxon>Gammaproteobacteria</taxon>
        <taxon>Oceanospirillales</taxon>
        <taxon>Halomonadaceae</taxon>
        <taxon>Kushneria</taxon>
    </lineage>
</organism>
<reference evidence="2" key="1">
    <citation type="submission" date="2016-10" db="EMBL/GenBank/DDBJ databases">
        <authorList>
            <person name="Varghese N."/>
            <person name="Submissions S."/>
        </authorList>
    </citation>
    <scope>NUCLEOTIDE SEQUENCE [LARGE SCALE GENOMIC DNA]</scope>
    <source>
        <strain evidence="2">DSM 23439</strain>
    </source>
</reference>
<evidence type="ECO:0000313" key="1">
    <source>
        <dbReference type="EMBL" id="SFC00020.1"/>
    </source>
</evidence>
<gene>
    <name evidence="1" type="ORF">SAMN05421848_0179</name>
</gene>
<keyword evidence="2" id="KW-1185">Reference proteome</keyword>
<accession>A0A1I1FSR2</accession>
<sequence>MASARSRQASDAAHDDTVLEVIQVPCESHAACLELRENGHGVATLCLEADMLEVFLDLEAAYRQQGLGDSAIMAFRQLSQS</sequence>
<dbReference type="AlphaFoldDB" id="A0A1I1FSR2"/>
<protein>
    <submittedName>
        <fullName evidence="1">Uncharacterized protein</fullName>
    </submittedName>
</protein>
<proteinExistence type="predicted"/>
<evidence type="ECO:0000313" key="2">
    <source>
        <dbReference type="Proteomes" id="UP000199046"/>
    </source>
</evidence>
<dbReference type="EMBL" id="FOLY01000001">
    <property type="protein sequence ID" value="SFC00020.1"/>
    <property type="molecule type" value="Genomic_DNA"/>
</dbReference>